<dbReference type="AlphaFoldDB" id="A0A4P6V4L3"/>
<evidence type="ECO:0000256" key="2">
    <source>
        <dbReference type="SAM" id="SignalP"/>
    </source>
</evidence>
<sequence length="550" mass="57525">MRAWGRRCAVCAAAGLAVVAFPALAPAQLVPILRGEVEENVLGLPSGRPGRASETTPAGTAPAQTTGAATGLPDPGRDAAADATGADLSTQLSGPSLFNDEDDEAAADGDADAIGALITGSVDPVEEDEPDFGRVEAVAPAGPVQARAVSEETAPYAPLGLRVGTFDVTTTLDLGATYLRTTTAFNDPGPPAGVRETTSEGTFGEAALSVRASSDWARHALDLGFDGRLPFRISGDEDQSASFGADAALRLDIDRDTVLTASGGYSYTQDDPGSAAVFEAIDPIRFPGVGTANEPVVQTFDGALALSRQAGNLRGLAEINGLRQTVGDARLSNGTTIPQDDLDYTRYGGRLRGGYAISPVLTPFVEVELSRRVMDERPDTSGLDRNALRYALRLGTAFDRGEKLSGEVAIGYVREDIADAALADIAGLSVNADLRWSPRRETDVRFGLATVTTTSSAADTSGSLIYAANLGVQHRARANLELNGEVSVQYEDVVGPGEDTVTAAGLVGATYWFNRFMGLTGRVGHERTFSDDPAEETRSSNVFVGVRLQR</sequence>
<evidence type="ECO:0000256" key="1">
    <source>
        <dbReference type="SAM" id="MobiDB-lite"/>
    </source>
</evidence>
<dbReference type="Pfam" id="PF10082">
    <property type="entry name" value="BBP2_2"/>
    <property type="match status" value="1"/>
</dbReference>
<evidence type="ECO:0000313" key="4">
    <source>
        <dbReference type="Proteomes" id="UP000293719"/>
    </source>
</evidence>
<feature type="region of interest" description="Disordered" evidence="1">
    <location>
        <begin position="43"/>
        <end position="103"/>
    </location>
</feature>
<dbReference type="EMBL" id="CP036532">
    <property type="protein sequence ID" value="QBK31739.1"/>
    <property type="molecule type" value="Genomic_DNA"/>
</dbReference>
<proteinExistence type="predicted"/>
<gene>
    <name evidence="3" type="ORF">E0E05_14680</name>
</gene>
<feature type="signal peptide" evidence="2">
    <location>
        <begin position="1"/>
        <end position="25"/>
    </location>
</feature>
<keyword evidence="2" id="KW-0732">Signal</keyword>
<accession>A0A4P6V4L3</accession>
<reference evidence="3 4" key="1">
    <citation type="journal article" date="2017" name="Int. J. Syst. Evol. Microbiol.">
        <title>Roseitalea porphyridii gen. nov., sp. nov., isolated from a red alga, and reclassification of Hoeflea suaedae Chung et al. 2013 as Pseudohoeflea suaedae gen. nov., comb. nov.</title>
        <authorList>
            <person name="Hyeon J.W."/>
            <person name="Jeong S.E."/>
            <person name="Baek K."/>
            <person name="Jeon C.O."/>
        </authorList>
    </citation>
    <scope>NUCLEOTIDE SEQUENCE [LARGE SCALE GENOMIC DNA]</scope>
    <source>
        <strain evidence="3 4">MA7-20</strain>
    </source>
</reference>
<keyword evidence="4" id="KW-1185">Reference proteome</keyword>
<feature type="compositionally biased region" description="Low complexity" evidence="1">
    <location>
        <begin position="55"/>
        <end position="74"/>
    </location>
</feature>
<dbReference type="Proteomes" id="UP000293719">
    <property type="component" value="Chromosome"/>
</dbReference>
<evidence type="ECO:0000313" key="3">
    <source>
        <dbReference type="EMBL" id="QBK31739.1"/>
    </source>
</evidence>
<dbReference type="InterPro" id="IPR018759">
    <property type="entry name" value="BBP2_2"/>
</dbReference>
<evidence type="ECO:0008006" key="5">
    <source>
        <dbReference type="Google" id="ProtNLM"/>
    </source>
</evidence>
<name>A0A4P6V4L3_9HYPH</name>
<dbReference type="KEGG" id="rpod:E0E05_14680"/>
<organism evidence="3 4">
    <name type="scientific">Roseitalea porphyridii</name>
    <dbReference type="NCBI Taxonomy" id="1852022"/>
    <lineage>
        <taxon>Bacteria</taxon>
        <taxon>Pseudomonadati</taxon>
        <taxon>Pseudomonadota</taxon>
        <taxon>Alphaproteobacteria</taxon>
        <taxon>Hyphomicrobiales</taxon>
        <taxon>Ahrensiaceae</taxon>
        <taxon>Roseitalea</taxon>
    </lineage>
</organism>
<feature type="chain" id="PRO_5020657031" description="Outer membrane beta-barrel protein" evidence="2">
    <location>
        <begin position="26"/>
        <end position="550"/>
    </location>
</feature>
<protein>
    <recommendedName>
        <fullName evidence="5">Outer membrane beta-barrel protein</fullName>
    </recommendedName>
</protein>